<dbReference type="EMBL" id="MZGS01000012">
    <property type="protein sequence ID" value="PWB88231.1"/>
    <property type="molecule type" value="Genomic_DNA"/>
</dbReference>
<keyword evidence="2" id="KW-0472">Membrane</keyword>
<keyword evidence="2" id="KW-1133">Transmembrane helix</keyword>
<dbReference type="Proteomes" id="UP000251717">
    <property type="component" value="Unassembled WGS sequence"/>
</dbReference>
<sequence>MVAVGAVSAADNSDSTISDSPDDFKLNEDLDDGPNDDPDEGDDDSEDEFEEDDEGDDGSDDEDDEDDDDSEDDEDDEDDDFNDSYSDYDFLEMKILLYLEKYGNVTDENWTESQDFLDEYQVYLNDPSKYTLNETLEGYQTYVKIFDSITSTFGDYNITENETAYLKFLIIYYLNHFGNVSANYTWNESESFENFTPEIYYCTAFAMGCASAHEFSPIGFYDSFKSLNDIASPILGNSTDTNATANVTSVDAPGDNGSWWDNILILILIVALVVLVIL</sequence>
<evidence type="ECO:0000256" key="1">
    <source>
        <dbReference type="SAM" id="MobiDB-lite"/>
    </source>
</evidence>
<protein>
    <submittedName>
        <fullName evidence="3">Uncharacterized protein</fullName>
    </submittedName>
</protein>
<evidence type="ECO:0000313" key="4">
    <source>
        <dbReference type="Proteomes" id="UP000251717"/>
    </source>
</evidence>
<evidence type="ECO:0000256" key="2">
    <source>
        <dbReference type="SAM" id="Phobius"/>
    </source>
</evidence>
<reference evidence="3 4" key="1">
    <citation type="submission" date="2017-03" db="EMBL/GenBank/DDBJ databases">
        <title>Genome sequence of Methanobrevibacter thaueri.</title>
        <authorList>
            <person name="Poehlein A."/>
            <person name="Seedorf H."/>
            <person name="Daniel R."/>
        </authorList>
    </citation>
    <scope>NUCLEOTIDE SEQUENCE [LARGE SCALE GENOMIC DNA]</scope>
    <source>
        <strain evidence="3 4">DSM 11995</strain>
    </source>
</reference>
<feature type="transmembrane region" description="Helical" evidence="2">
    <location>
        <begin position="259"/>
        <end position="277"/>
    </location>
</feature>
<dbReference type="AlphaFoldDB" id="A0A315XP93"/>
<proteinExistence type="predicted"/>
<keyword evidence="2" id="KW-0812">Transmembrane</keyword>
<name>A0A315XP93_9EURY</name>
<keyword evidence="4" id="KW-1185">Reference proteome</keyword>
<accession>A0A315XP93</accession>
<comment type="caution">
    <text evidence="3">The sequence shown here is derived from an EMBL/GenBank/DDBJ whole genome shotgun (WGS) entry which is preliminary data.</text>
</comment>
<organism evidence="3 4">
    <name type="scientific">Methanobrevibacter thaueri</name>
    <dbReference type="NCBI Taxonomy" id="190975"/>
    <lineage>
        <taxon>Archaea</taxon>
        <taxon>Methanobacteriati</taxon>
        <taxon>Methanobacteriota</taxon>
        <taxon>Methanomada group</taxon>
        <taxon>Methanobacteria</taxon>
        <taxon>Methanobacteriales</taxon>
        <taxon>Methanobacteriaceae</taxon>
        <taxon>Methanobrevibacter</taxon>
    </lineage>
</organism>
<feature type="compositionally biased region" description="Acidic residues" evidence="1">
    <location>
        <begin position="29"/>
        <end position="82"/>
    </location>
</feature>
<gene>
    <name evidence="3" type="ORF">MBBTH_01340</name>
</gene>
<evidence type="ECO:0000313" key="3">
    <source>
        <dbReference type="EMBL" id="PWB88231.1"/>
    </source>
</evidence>
<feature type="region of interest" description="Disordered" evidence="1">
    <location>
        <begin position="1"/>
        <end position="85"/>
    </location>
</feature>
<feature type="compositionally biased region" description="Polar residues" evidence="1">
    <location>
        <begin position="10"/>
        <end position="19"/>
    </location>
</feature>